<accession>A0A0E9SJN5</accession>
<reference evidence="2" key="2">
    <citation type="journal article" date="2015" name="Fish Shellfish Immunol.">
        <title>Early steps in the European eel (Anguilla anguilla)-Vibrio vulnificus interaction in the gills: Role of the RtxA13 toxin.</title>
        <authorList>
            <person name="Callol A."/>
            <person name="Pajuelo D."/>
            <person name="Ebbesson L."/>
            <person name="Teles M."/>
            <person name="MacKenzie S."/>
            <person name="Amaro C."/>
        </authorList>
    </citation>
    <scope>NUCLEOTIDE SEQUENCE</scope>
</reference>
<organism evidence="2">
    <name type="scientific">Anguilla anguilla</name>
    <name type="common">European freshwater eel</name>
    <name type="synonym">Muraena anguilla</name>
    <dbReference type="NCBI Taxonomy" id="7936"/>
    <lineage>
        <taxon>Eukaryota</taxon>
        <taxon>Metazoa</taxon>
        <taxon>Chordata</taxon>
        <taxon>Craniata</taxon>
        <taxon>Vertebrata</taxon>
        <taxon>Euteleostomi</taxon>
        <taxon>Actinopterygii</taxon>
        <taxon>Neopterygii</taxon>
        <taxon>Teleostei</taxon>
        <taxon>Anguilliformes</taxon>
        <taxon>Anguillidae</taxon>
        <taxon>Anguilla</taxon>
    </lineage>
</organism>
<feature type="compositionally biased region" description="Basic residues" evidence="1">
    <location>
        <begin position="12"/>
        <end position="21"/>
    </location>
</feature>
<reference evidence="2" key="1">
    <citation type="submission" date="2014-11" db="EMBL/GenBank/DDBJ databases">
        <authorList>
            <person name="Amaro Gonzalez C."/>
        </authorList>
    </citation>
    <scope>NUCLEOTIDE SEQUENCE</scope>
</reference>
<name>A0A0E9SJN5_ANGAN</name>
<sequence>MREEKVLYLNTKSKKTRLHTS</sequence>
<evidence type="ECO:0000313" key="2">
    <source>
        <dbReference type="EMBL" id="JAH41516.1"/>
    </source>
</evidence>
<dbReference type="AlphaFoldDB" id="A0A0E9SJN5"/>
<evidence type="ECO:0000256" key="1">
    <source>
        <dbReference type="SAM" id="MobiDB-lite"/>
    </source>
</evidence>
<dbReference type="EMBL" id="GBXM01067061">
    <property type="protein sequence ID" value="JAH41516.1"/>
    <property type="molecule type" value="Transcribed_RNA"/>
</dbReference>
<feature type="region of interest" description="Disordered" evidence="1">
    <location>
        <begin position="1"/>
        <end position="21"/>
    </location>
</feature>
<protein>
    <submittedName>
        <fullName evidence="2">Uncharacterized protein</fullName>
    </submittedName>
</protein>
<proteinExistence type="predicted"/>